<keyword evidence="6 10" id="KW-0472">Membrane</keyword>
<evidence type="ECO:0000256" key="8">
    <source>
        <dbReference type="ARBA" id="ARBA00023224"/>
    </source>
</evidence>
<comment type="subcellular location">
    <subcellularLocation>
        <location evidence="1">Membrane</location>
        <topology evidence="1">Multi-pass membrane protein</topology>
    </subcellularLocation>
</comment>
<evidence type="ECO:0000256" key="9">
    <source>
        <dbReference type="SAM" id="MobiDB-lite"/>
    </source>
</evidence>
<evidence type="ECO:0000256" key="3">
    <source>
        <dbReference type="ARBA" id="ARBA00022692"/>
    </source>
</evidence>
<dbReference type="AlphaFoldDB" id="A0A553NUB6"/>
<sequence length="235" mass="26108">NGNEHDSLIPVVVVLVFFLCWSPFHAQRLMFVTVTLQGTWTQTNGMAHHVLYLASGVGYYLSSCVNPLLYSVMSKRFRRAFKDMMRCVTGGGSGPISANSMQPPQQPLNGGGGGTLQSFPNTLQVSPCAKLTLRSKMGRHQRPICQFPLKEIVLQTHLTKLSERTYLPVTTSSDNGSTRHQRLGPFLTRSSEAQLVVHWKRSGDRNSSEIRSDTSMEHTTSSLRDQDNIQVLPSC</sequence>
<dbReference type="PANTHER" id="PTHR24243:SF208">
    <property type="entry name" value="PYROKININ-1 RECEPTOR"/>
    <property type="match status" value="1"/>
</dbReference>
<evidence type="ECO:0000256" key="7">
    <source>
        <dbReference type="ARBA" id="ARBA00023170"/>
    </source>
</evidence>
<evidence type="ECO:0000256" key="1">
    <source>
        <dbReference type="ARBA" id="ARBA00004141"/>
    </source>
</evidence>
<dbReference type="GO" id="GO:0005886">
    <property type="term" value="C:plasma membrane"/>
    <property type="evidence" value="ECO:0007669"/>
    <property type="project" value="TreeGrafter"/>
</dbReference>
<dbReference type="EMBL" id="VCGU01000010">
    <property type="protein sequence ID" value="TRY69021.1"/>
    <property type="molecule type" value="Genomic_DNA"/>
</dbReference>
<feature type="non-terminal residue" evidence="12">
    <location>
        <position position="1"/>
    </location>
</feature>
<evidence type="ECO:0000256" key="6">
    <source>
        <dbReference type="ARBA" id="ARBA00023136"/>
    </source>
</evidence>
<keyword evidence="3 10" id="KW-0812">Transmembrane</keyword>
<comment type="similarity">
    <text evidence="2">Belongs to the G-protein coupled receptor 1 family.</text>
</comment>
<dbReference type="SUPFAM" id="SSF81321">
    <property type="entry name" value="Family A G protein-coupled receptor-like"/>
    <property type="match status" value="1"/>
</dbReference>
<dbReference type="Gene3D" id="1.20.1070.10">
    <property type="entry name" value="Rhodopsin 7-helix transmembrane proteins"/>
    <property type="match status" value="1"/>
</dbReference>
<proteinExistence type="inferred from homology"/>
<comment type="caution">
    <text evidence="12">The sequence shown here is derived from an EMBL/GenBank/DDBJ whole genome shotgun (WGS) entry which is preliminary data.</text>
</comment>
<evidence type="ECO:0000313" key="12">
    <source>
        <dbReference type="EMBL" id="TRY69021.1"/>
    </source>
</evidence>
<organism evidence="12 13">
    <name type="scientific">Tigriopus californicus</name>
    <name type="common">Marine copepod</name>
    <dbReference type="NCBI Taxonomy" id="6832"/>
    <lineage>
        <taxon>Eukaryota</taxon>
        <taxon>Metazoa</taxon>
        <taxon>Ecdysozoa</taxon>
        <taxon>Arthropoda</taxon>
        <taxon>Crustacea</taxon>
        <taxon>Multicrustacea</taxon>
        <taxon>Hexanauplia</taxon>
        <taxon>Copepoda</taxon>
        <taxon>Harpacticoida</taxon>
        <taxon>Harpacticidae</taxon>
        <taxon>Tigriopus</taxon>
    </lineage>
</organism>
<dbReference type="PRINTS" id="PR00237">
    <property type="entry name" value="GPCRRHODOPSN"/>
</dbReference>
<keyword evidence="13" id="KW-1185">Reference proteome</keyword>
<feature type="compositionally biased region" description="Basic and acidic residues" evidence="9">
    <location>
        <begin position="201"/>
        <end position="216"/>
    </location>
</feature>
<dbReference type="GO" id="GO:0004930">
    <property type="term" value="F:G protein-coupled receptor activity"/>
    <property type="evidence" value="ECO:0007669"/>
    <property type="project" value="UniProtKB-KW"/>
</dbReference>
<evidence type="ECO:0000313" key="13">
    <source>
        <dbReference type="Proteomes" id="UP000318571"/>
    </source>
</evidence>
<dbReference type="PROSITE" id="PS50262">
    <property type="entry name" value="G_PROTEIN_RECEP_F1_2"/>
    <property type="match status" value="1"/>
</dbReference>
<evidence type="ECO:0000259" key="11">
    <source>
        <dbReference type="PROSITE" id="PS50262"/>
    </source>
</evidence>
<dbReference type="InterPro" id="IPR000276">
    <property type="entry name" value="GPCR_Rhodpsn"/>
</dbReference>
<dbReference type="STRING" id="6832.A0A553NUB6"/>
<feature type="transmembrane region" description="Helical" evidence="10">
    <location>
        <begin position="46"/>
        <end position="69"/>
    </location>
</feature>
<keyword evidence="7" id="KW-0675">Receptor</keyword>
<evidence type="ECO:0000256" key="10">
    <source>
        <dbReference type="SAM" id="Phobius"/>
    </source>
</evidence>
<dbReference type="Pfam" id="PF00001">
    <property type="entry name" value="7tm_1"/>
    <property type="match status" value="1"/>
</dbReference>
<accession>A0A553NUB6</accession>
<dbReference type="PANTHER" id="PTHR24243">
    <property type="entry name" value="G-PROTEIN COUPLED RECEPTOR"/>
    <property type="match status" value="1"/>
</dbReference>
<evidence type="ECO:0000256" key="4">
    <source>
        <dbReference type="ARBA" id="ARBA00022989"/>
    </source>
</evidence>
<feature type="region of interest" description="Disordered" evidence="9">
    <location>
        <begin position="200"/>
        <end position="227"/>
    </location>
</feature>
<evidence type="ECO:0000256" key="2">
    <source>
        <dbReference type="ARBA" id="ARBA00010663"/>
    </source>
</evidence>
<feature type="domain" description="G-protein coupled receptors family 1 profile" evidence="11">
    <location>
        <begin position="1"/>
        <end position="70"/>
    </location>
</feature>
<name>A0A553NUB6_TIGCA</name>
<evidence type="ECO:0000256" key="5">
    <source>
        <dbReference type="ARBA" id="ARBA00023040"/>
    </source>
</evidence>
<feature type="compositionally biased region" description="Polar residues" evidence="9">
    <location>
        <begin position="217"/>
        <end position="227"/>
    </location>
</feature>
<dbReference type="InterPro" id="IPR017452">
    <property type="entry name" value="GPCR_Rhodpsn_7TM"/>
</dbReference>
<keyword evidence="5" id="KW-0297">G-protein coupled receptor</keyword>
<gene>
    <name evidence="12" type="ORF">TCAL_02498</name>
</gene>
<protein>
    <recommendedName>
        <fullName evidence="11">G-protein coupled receptors family 1 profile domain-containing protein</fullName>
    </recommendedName>
</protein>
<keyword evidence="4 10" id="KW-1133">Transmembrane helix</keyword>
<keyword evidence="8" id="KW-0807">Transducer</keyword>
<dbReference type="Proteomes" id="UP000318571">
    <property type="component" value="Chromosome 1"/>
</dbReference>
<reference evidence="12 13" key="1">
    <citation type="journal article" date="2018" name="Nat. Ecol. Evol.">
        <title>Genomic signatures of mitonuclear coevolution across populations of Tigriopus californicus.</title>
        <authorList>
            <person name="Barreto F.S."/>
            <person name="Watson E.T."/>
            <person name="Lima T.G."/>
            <person name="Willett C.S."/>
            <person name="Edmands S."/>
            <person name="Li W."/>
            <person name="Burton R.S."/>
        </authorList>
    </citation>
    <scope>NUCLEOTIDE SEQUENCE [LARGE SCALE GENOMIC DNA]</scope>
    <source>
        <strain evidence="12 13">San Diego</strain>
    </source>
</reference>
<feature type="transmembrane region" description="Helical" evidence="10">
    <location>
        <begin position="7"/>
        <end position="26"/>
    </location>
</feature>